<sequence>MAFLPFSLSQRSVGPCRGGSRPDCAEPGTPAGQGVPRPQSPGPSVWRRLQALDQRINDSWVGDLLGIALLCLIVIAVPVALPILVIIFGGTP</sequence>
<feature type="transmembrane region" description="Helical" evidence="2">
    <location>
        <begin position="64"/>
        <end position="88"/>
    </location>
</feature>
<organism evidence="3 4">
    <name type="scientific">Gemmobacter denitrificans</name>
    <dbReference type="NCBI Taxonomy" id="3123040"/>
    <lineage>
        <taxon>Bacteria</taxon>
        <taxon>Pseudomonadati</taxon>
        <taxon>Pseudomonadota</taxon>
        <taxon>Alphaproteobacteria</taxon>
        <taxon>Rhodobacterales</taxon>
        <taxon>Paracoccaceae</taxon>
        <taxon>Gemmobacter</taxon>
    </lineage>
</organism>
<dbReference type="RefSeq" id="WP_335425392.1">
    <property type="nucleotide sequence ID" value="NZ_JBALHR010000022.1"/>
</dbReference>
<comment type="caution">
    <text evidence="3">The sequence shown here is derived from an EMBL/GenBank/DDBJ whole genome shotgun (WGS) entry which is preliminary data.</text>
</comment>
<keyword evidence="2" id="KW-1133">Transmembrane helix</keyword>
<protein>
    <recommendedName>
        <fullName evidence="5">ABC transporter permease</fullName>
    </recommendedName>
</protein>
<gene>
    <name evidence="3" type="ORF">V6590_19535</name>
</gene>
<keyword evidence="4" id="KW-1185">Reference proteome</keyword>
<accession>A0ABU8C1P5</accession>
<proteinExistence type="predicted"/>
<evidence type="ECO:0008006" key="5">
    <source>
        <dbReference type="Google" id="ProtNLM"/>
    </source>
</evidence>
<keyword evidence="2" id="KW-0812">Transmembrane</keyword>
<evidence type="ECO:0000313" key="4">
    <source>
        <dbReference type="Proteomes" id="UP001431963"/>
    </source>
</evidence>
<evidence type="ECO:0000256" key="2">
    <source>
        <dbReference type="SAM" id="Phobius"/>
    </source>
</evidence>
<dbReference type="EMBL" id="JBALHR010000022">
    <property type="protein sequence ID" value="MEH7830349.1"/>
    <property type="molecule type" value="Genomic_DNA"/>
</dbReference>
<name>A0ABU8C1P5_9RHOB</name>
<dbReference type="Proteomes" id="UP001431963">
    <property type="component" value="Unassembled WGS sequence"/>
</dbReference>
<feature type="region of interest" description="Disordered" evidence="1">
    <location>
        <begin position="1"/>
        <end position="43"/>
    </location>
</feature>
<evidence type="ECO:0000313" key="3">
    <source>
        <dbReference type="EMBL" id="MEH7830349.1"/>
    </source>
</evidence>
<reference evidence="3" key="1">
    <citation type="submission" date="2024-02" db="EMBL/GenBank/DDBJ databases">
        <title>Genome sequences of strain Gemmobacter sp. JM10B15.</title>
        <authorList>
            <person name="Zhang M."/>
        </authorList>
    </citation>
    <scope>NUCLEOTIDE SEQUENCE</scope>
    <source>
        <strain evidence="3">JM10B15</strain>
    </source>
</reference>
<keyword evidence="2" id="KW-0472">Membrane</keyword>
<evidence type="ECO:0000256" key="1">
    <source>
        <dbReference type="SAM" id="MobiDB-lite"/>
    </source>
</evidence>